<evidence type="ECO:0000313" key="2">
    <source>
        <dbReference type="Proteomes" id="UP000234681"/>
    </source>
</evidence>
<gene>
    <name evidence="1" type="ORF">rCG_55393</name>
</gene>
<dbReference type="Proteomes" id="UP000234681">
    <property type="component" value="Chromosome 9"/>
</dbReference>
<organism evidence="1 2">
    <name type="scientific">Rattus norvegicus</name>
    <name type="common">Rat</name>
    <dbReference type="NCBI Taxonomy" id="10116"/>
    <lineage>
        <taxon>Eukaryota</taxon>
        <taxon>Metazoa</taxon>
        <taxon>Chordata</taxon>
        <taxon>Craniata</taxon>
        <taxon>Vertebrata</taxon>
        <taxon>Euteleostomi</taxon>
        <taxon>Mammalia</taxon>
        <taxon>Eutheria</taxon>
        <taxon>Euarchontoglires</taxon>
        <taxon>Glires</taxon>
        <taxon>Rodentia</taxon>
        <taxon>Myomorpha</taxon>
        <taxon>Muroidea</taxon>
        <taxon>Muridae</taxon>
        <taxon>Murinae</taxon>
        <taxon>Rattus</taxon>
    </lineage>
</organism>
<protein>
    <submittedName>
        <fullName evidence="1">RCG55393</fullName>
    </submittedName>
</protein>
<proteinExistence type="predicted"/>
<sequence length="28" mass="2976">MLLCTGGENVPVTRSLRVGVAFEPSTEI</sequence>
<name>A6JRA0_RAT</name>
<dbReference type="EMBL" id="CH473997">
    <property type="protein sequence ID" value="EDL91837.1"/>
    <property type="molecule type" value="Genomic_DNA"/>
</dbReference>
<evidence type="ECO:0000313" key="1">
    <source>
        <dbReference type="EMBL" id="EDL91837.1"/>
    </source>
</evidence>
<dbReference type="AlphaFoldDB" id="A6JRA0"/>
<accession>A6JRA0</accession>
<reference evidence="1 2" key="1">
    <citation type="submission" date="2005-09" db="EMBL/GenBank/DDBJ databases">
        <authorList>
            <person name="Mural R.J."/>
            <person name="Li P.W."/>
            <person name="Adams M.D."/>
            <person name="Amanatides P.G."/>
            <person name="Baden-Tillson H."/>
            <person name="Barnstead M."/>
            <person name="Chin S.H."/>
            <person name="Dew I."/>
            <person name="Evans C.A."/>
            <person name="Ferriera S."/>
            <person name="Flanigan M."/>
            <person name="Fosler C."/>
            <person name="Glodek A."/>
            <person name="Gu Z."/>
            <person name="Holt R.A."/>
            <person name="Jennings D."/>
            <person name="Kraft C.L."/>
            <person name="Lu F."/>
            <person name="Nguyen T."/>
            <person name="Nusskern D.R."/>
            <person name="Pfannkoch C.M."/>
            <person name="Sitter C."/>
            <person name="Sutton G.G."/>
            <person name="Venter J.C."/>
            <person name="Wang Z."/>
            <person name="Woodage T."/>
            <person name="Zheng X.H."/>
            <person name="Zhong F."/>
        </authorList>
    </citation>
    <scope>NUCLEOTIDE SEQUENCE [LARGE SCALE GENOMIC DNA]</scope>
    <source>
        <strain>BN</strain>
        <strain evidence="2">Sprague-Dawley</strain>
    </source>
</reference>